<gene>
    <name evidence="1" type="primary">RvY_11923-1</name>
    <name evidence="1" type="synonym">RvY_11923.1</name>
    <name evidence="1" type="ORF">RvY_11923</name>
</gene>
<dbReference type="Proteomes" id="UP000186922">
    <property type="component" value="Unassembled WGS sequence"/>
</dbReference>
<accession>A0A1D1VHS0</accession>
<dbReference type="OrthoDB" id="1607513at2759"/>
<keyword evidence="2" id="KW-1185">Reference proteome</keyword>
<dbReference type="InterPro" id="IPR012337">
    <property type="entry name" value="RNaseH-like_sf"/>
</dbReference>
<comment type="caution">
    <text evidence="1">The sequence shown here is derived from an EMBL/GenBank/DDBJ whole genome shotgun (WGS) entry which is preliminary data.</text>
</comment>
<proteinExistence type="predicted"/>
<protein>
    <submittedName>
        <fullName evidence="1">Uncharacterized protein</fullName>
    </submittedName>
</protein>
<name>A0A1D1VHS0_RAMVA</name>
<dbReference type="SUPFAM" id="SSF53098">
    <property type="entry name" value="Ribonuclease H-like"/>
    <property type="match status" value="1"/>
</dbReference>
<reference evidence="1 2" key="1">
    <citation type="journal article" date="2016" name="Nat. Commun.">
        <title>Extremotolerant tardigrade genome and improved radiotolerance of human cultured cells by tardigrade-unique protein.</title>
        <authorList>
            <person name="Hashimoto T."/>
            <person name="Horikawa D.D."/>
            <person name="Saito Y."/>
            <person name="Kuwahara H."/>
            <person name="Kozuka-Hata H."/>
            <person name="Shin-I T."/>
            <person name="Minakuchi Y."/>
            <person name="Ohishi K."/>
            <person name="Motoyama A."/>
            <person name="Aizu T."/>
            <person name="Enomoto A."/>
            <person name="Kondo K."/>
            <person name="Tanaka S."/>
            <person name="Hara Y."/>
            <person name="Koshikawa S."/>
            <person name="Sagara H."/>
            <person name="Miura T."/>
            <person name="Yokobori S."/>
            <person name="Miyagawa K."/>
            <person name="Suzuki Y."/>
            <person name="Kubo T."/>
            <person name="Oyama M."/>
            <person name="Kohara Y."/>
            <person name="Fujiyama A."/>
            <person name="Arakawa K."/>
            <person name="Katayama T."/>
            <person name="Toyoda A."/>
            <person name="Kunieda T."/>
        </authorList>
    </citation>
    <scope>NUCLEOTIDE SEQUENCE [LARGE SCALE GENOMIC DNA]</scope>
    <source>
        <strain evidence="1 2">YOKOZUNA-1</strain>
    </source>
</reference>
<organism evidence="1 2">
    <name type="scientific">Ramazzottius varieornatus</name>
    <name type="common">Water bear</name>
    <name type="synonym">Tardigrade</name>
    <dbReference type="NCBI Taxonomy" id="947166"/>
    <lineage>
        <taxon>Eukaryota</taxon>
        <taxon>Metazoa</taxon>
        <taxon>Ecdysozoa</taxon>
        <taxon>Tardigrada</taxon>
        <taxon>Eutardigrada</taxon>
        <taxon>Parachela</taxon>
        <taxon>Hypsibioidea</taxon>
        <taxon>Ramazzottiidae</taxon>
        <taxon>Ramazzottius</taxon>
    </lineage>
</organism>
<evidence type="ECO:0000313" key="2">
    <source>
        <dbReference type="Proteomes" id="UP000186922"/>
    </source>
</evidence>
<dbReference type="AlphaFoldDB" id="A0A1D1VHS0"/>
<sequence length="145" mass="16803">MTEKVEEEFGKALKARCATRWKSNFIMGEHALQLDWDKVGLDKKYRLSPDHEVVLKHFVKITKPFQDAFMKLQRHHIPAICNVLPILFGLRIQLTNMIASGECMLLEKYSLELLALLEERFDKLEDDDLYLAAALQSGLQEAERN</sequence>
<dbReference type="EMBL" id="BDGG01000007">
    <property type="protein sequence ID" value="GAV01172.1"/>
    <property type="molecule type" value="Genomic_DNA"/>
</dbReference>
<evidence type="ECO:0000313" key="1">
    <source>
        <dbReference type="EMBL" id="GAV01172.1"/>
    </source>
</evidence>